<dbReference type="AlphaFoldDB" id="A0A263BSS3"/>
<feature type="transmembrane region" description="Helical" evidence="6">
    <location>
        <begin position="47"/>
        <end position="65"/>
    </location>
</feature>
<dbReference type="EMBL" id="NPIA01000006">
    <property type="protein sequence ID" value="OZM56417.1"/>
    <property type="molecule type" value="Genomic_DNA"/>
</dbReference>
<proteinExistence type="predicted"/>
<feature type="transmembrane region" description="Helical" evidence="6">
    <location>
        <begin position="12"/>
        <end position="35"/>
    </location>
</feature>
<protein>
    <submittedName>
        <fullName evidence="7">Polysaccharide biosynthesis protein</fullName>
    </submittedName>
</protein>
<feature type="transmembrane region" description="Helical" evidence="6">
    <location>
        <begin position="85"/>
        <end position="107"/>
    </location>
</feature>
<dbReference type="RefSeq" id="WP_094925363.1">
    <property type="nucleotide sequence ID" value="NZ_NPIA01000006.1"/>
</dbReference>
<feature type="transmembrane region" description="Helical" evidence="6">
    <location>
        <begin position="255"/>
        <end position="279"/>
    </location>
</feature>
<evidence type="ECO:0000256" key="1">
    <source>
        <dbReference type="ARBA" id="ARBA00004651"/>
    </source>
</evidence>
<evidence type="ECO:0000256" key="3">
    <source>
        <dbReference type="ARBA" id="ARBA00022692"/>
    </source>
</evidence>
<dbReference type="InterPro" id="IPR050833">
    <property type="entry name" value="Poly_Biosynth_Transport"/>
</dbReference>
<reference evidence="7 8" key="2">
    <citation type="submission" date="2017-09" db="EMBL/GenBank/DDBJ databases">
        <title>Bacillus patelloidae sp. nov., isolated from the intestinal tract of a marine limpet.</title>
        <authorList>
            <person name="Liu R."/>
            <person name="Dong C."/>
            <person name="Shao Z."/>
        </authorList>
    </citation>
    <scope>NUCLEOTIDE SEQUENCE [LARGE SCALE GENOMIC DNA]</scope>
    <source>
        <strain evidence="7 8">SA5d-4</strain>
    </source>
</reference>
<keyword evidence="2" id="KW-1003">Cell membrane</keyword>
<evidence type="ECO:0000256" key="5">
    <source>
        <dbReference type="ARBA" id="ARBA00023136"/>
    </source>
</evidence>
<dbReference type="GO" id="GO:0005886">
    <property type="term" value="C:plasma membrane"/>
    <property type="evidence" value="ECO:0007669"/>
    <property type="project" value="UniProtKB-SubCell"/>
</dbReference>
<evidence type="ECO:0000313" key="8">
    <source>
        <dbReference type="Proteomes" id="UP000217083"/>
    </source>
</evidence>
<gene>
    <name evidence="7" type="ORF">CIB95_11625</name>
</gene>
<feature type="transmembrane region" description="Helical" evidence="6">
    <location>
        <begin position="217"/>
        <end position="235"/>
    </location>
</feature>
<feature type="transmembrane region" description="Helical" evidence="6">
    <location>
        <begin position="299"/>
        <end position="323"/>
    </location>
</feature>
<evidence type="ECO:0000256" key="2">
    <source>
        <dbReference type="ARBA" id="ARBA00022475"/>
    </source>
</evidence>
<feature type="transmembrane region" description="Helical" evidence="6">
    <location>
        <begin position="421"/>
        <end position="438"/>
    </location>
</feature>
<feature type="transmembrane region" description="Helical" evidence="6">
    <location>
        <begin position="183"/>
        <end position="205"/>
    </location>
</feature>
<evidence type="ECO:0000256" key="4">
    <source>
        <dbReference type="ARBA" id="ARBA00022989"/>
    </source>
</evidence>
<feature type="transmembrane region" description="Helical" evidence="6">
    <location>
        <begin position="119"/>
        <end position="141"/>
    </location>
</feature>
<keyword evidence="5 6" id="KW-0472">Membrane</keyword>
<comment type="subcellular location">
    <subcellularLocation>
        <location evidence="1">Cell membrane</location>
        <topology evidence="1">Multi-pass membrane protein</topology>
    </subcellularLocation>
</comment>
<keyword evidence="4 6" id="KW-1133">Transmembrane helix</keyword>
<sequence length="475" mass="53587">MSKSRAKLFIENFMAYGAINALNKVVPLLMLPIITRLLTDTAEFGKFDMYITIMSLGSSLAVLGMNDAMFREYFEKDDKDYRQRVTSLSLIIVLISSLILSIILIFFNHSLSQFFLGDIQSGSIVVMASIGLLIAAISKIISTPTRIQNKRTVYVVSGLLYSITYYILAITLVYFGFGYKGMIYGNLVSASIILIFFITLNRKFFNLKVFDKKIIKELFKIGLPLMPTFIIYWVFNSMDKIMIANMLNLAQVGIYSVGAKVASISLFIYTAFSGGWQYFAYSTMKDKDQVGLTSKILEYLGIISFFAFFIAIFFDDFIFRIIFTGDYVLGSSVFPYLFLSPLLLMLFQTAGNQFLIAKKSYLITVSLIIGVLTNVTLNYIFINTYGIKGASLATLIGYSISAIIMIIMVKRVKLIEISTRFILVSMATAATVIIIFLFDNINSNIFSFLGIVLIFILYTRDIKTIITSLIRRNDN</sequence>
<comment type="caution">
    <text evidence="7">The sequence shown here is derived from an EMBL/GenBank/DDBJ whole genome shotgun (WGS) entry which is preliminary data.</text>
</comment>
<keyword evidence="3 6" id="KW-0812">Transmembrane</keyword>
<dbReference type="Proteomes" id="UP000217083">
    <property type="component" value="Unassembled WGS sequence"/>
</dbReference>
<evidence type="ECO:0000313" key="7">
    <source>
        <dbReference type="EMBL" id="OZM56417.1"/>
    </source>
</evidence>
<reference evidence="8" key="1">
    <citation type="submission" date="2017-08" db="EMBL/GenBank/DDBJ databases">
        <authorList>
            <person name="Huang Z."/>
        </authorList>
    </citation>
    <scope>NUCLEOTIDE SEQUENCE [LARGE SCALE GENOMIC DNA]</scope>
    <source>
        <strain evidence="8">SA5d-4</strain>
    </source>
</reference>
<feature type="transmembrane region" description="Helical" evidence="6">
    <location>
        <begin position="153"/>
        <end position="177"/>
    </location>
</feature>
<organism evidence="7 8">
    <name type="scientific">Lottiidibacillus patelloidae</name>
    <dbReference type="NCBI Taxonomy" id="2670334"/>
    <lineage>
        <taxon>Bacteria</taxon>
        <taxon>Bacillati</taxon>
        <taxon>Bacillota</taxon>
        <taxon>Bacilli</taxon>
        <taxon>Bacillales</taxon>
        <taxon>Bacillaceae</taxon>
        <taxon>Lottiidibacillus</taxon>
    </lineage>
</organism>
<dbReference type="PANTHER" id="PTHR30250">
    <property type="entry name" value="PST FAMILY PREDICTED COLANIC ACID TRANSPORTER"/>
    <property type="match status" value="1"/>
</dbReference>
<name>A0A263BSS3_9BACI</name>
<feature type="transmembrane region" description="Helical" evidence="6">
    <location>
        <begin position="387"/>
        <end position="409"/>
    </location>
</feature>
<dbReference type="Pfam" id="PF13440">
    <property type="entry name" value="Polysacc_synt_3"/>
    <property type="match status" value="1"/>
</dbReference>
<feature type="transmembrane region" description="Helical" evidence="6">
    <location>
        <begin position="329"/>
        <end position="349"/>
    </location>
</feature>
<keyword evidence="8" id="KW-1185">Reference proteome</keyword>
<feature type="transmembrane region" description="Helical" evidence="6">
    <location>
        <begin position="361"/>
        <end position="381"/>
    </location>
</feature>
<evidence type="ECO:0000256" key="6">
    <source>
        <dbReference type="SAM" id="Phobius"/>
    </source>
</evidence>
<feature type="transmembrane region" description="Helical" evidence="6">
    <location>
        <begin position="444"/>
        <end position="462"/>
    </location>
</feature>
<accession>A0A263BSS3</accession>
<dbReference type="PANTHER" id="PTHR30250:SF11">
    <property type="entry name" value="O-ANTIGEN TRANSPORTER-RELATED"/>
    <property type="match status" value="1"/>
</dbReference>